<evidence type="ECO:0000313" key="3">
    <source>
        <dbReference type="Proteomes" id="UP001205843"/>
    </source>
</evidence>
<name>A0AAE3KB05_9GAMM</name>
<gene>
    <name evidence="2" type="ORF">J2T57_001175</name>
</gene>
<proteinExistence type="predicted"/>
<sequence length="276" mass="30483">MHDTGGLSTTSASLPSLPYVSHEILLALNEPEVDIARVAETVNRDPALTARLISMANSAFFRGKQPAYSVAEAMMRLGMNRVRMMAVSIVLAQQLDTSRCPAFEPAIYWYNAMACSHAAGQIGRYVPIETGAEAAHLCGLMHSIGELLLVHTFPGDMQQILCALHEDPTQEPALLERRQLGFDRYTAGAMLLREWELPAVISDTIQTLAEPDQVDAAWSLQRLLRGSMNWVAADFDELPLQLEDPDYLPEGLVIRLRDDCQKEQAMLRGLASLLGH</sequence>
<dbReference type="EMBL" id="JALJXV010000002">
    <property type="protein sequence ID" value="MCP1674076.1"/>
    <property type="molecule type" value="Genomic_DNA"/>
</dbReference>
<dbReference type="InterPro" id="IPR052340">
    <property type="entry name" value="RNase_Y/CdgJ"/>
</dbReference>
<reference evidence="2" key="1">
    <citation type="submission" date="2022-03" db="EMBL/GenBank/DDBJ databases">
        <title>Genomic Encyclopedia of Type Strains, Phase III (KMG-III): the genomes of soil and plant-associated and newly described type strains.</title>
        <authorList>
            <person name="Whitman W."/>
        </authorList>
    </citation>
    <scope>NUCLEOTIDE SEQUENCE</scope>
    <source>
        <strain evidence="2">ANL 6-2</strain>
    </source>
</reference>
<evidence type="ECO:0000259" key="1">
    <source>
        <dbReference type="PROSITE" id="PS51833"/>
    </source>
</evidence>
<comment type="caution">
    <text evidence="2">The sequence shown here is derived from an EMBL/GenBank/DDBJ whole genome shotgun (WGS) entry which is preliminary data.</text>
</comment>
<dbReference type="PANTHER" id="PTHR33525:SF3">
    <property type="entry name" value="RIBONUCLEASE Y"/>
    <property type="match status" value="1"/>
</dbReference>
<dbReference type="SUPFAM" id="SSF109604">
    <property type="entry name" value="HD-domain/PDEase-like"/>
    <property type="match status" value="1"/>
</dbReference>
<dbReference type="Gene3D" id="1.10.3210.10">
    <property type="entry name" value="Hypothetical protein af1432"/>
    <property type="match status" value="1"/>
</dbReference>
<dbReference type="AlphaFoldDB" id="A0AAE3KB05"/>
<dbReference type="RefSeq" id="WP_253475617.1">
    <property type="nucleotide sequence ID" value="NZ_JALJXV010000002.1"/>
</dbReference>
<organism evidence="2 3">
    <name type="scientific">Natronocella acetinitrilica</name>
    <dbReference type="NCBI Taxonomy" id="414046"/>
    <lineage>
        <taxon>Bacteria</taxon>
        <taxon>Pseudomonadati</taxon>
        <taxon>Pseudomonadota</taxon>
        <taxon>Gammaproteobacteria</taxon>
        <taxon>Chromatiales</taxon>
        <taxon>Ectothiorhodospiraceae</taxon>
        <taxon>Natronocella</taxon>
    </lineage>
</organism>
<feature type="domain" description="HDOD" evidence="1">
    <location>
        <begin position="14"/>
        <end position="211"/>
    </location>
</feature>
<dbReference type="Pfam" id="PF08668">
    <property type="entry name" value="HDOD"/>
    <property type="match status" value="1"/>
</dbReference>
<dbReference type="PROSITE" id="PS51833">
    <property type="entry name" value="HDOD"/>
    <property type="match status" value="1"/>
</dbReference>
<protein>
    <submittedName>
        <fullName evidence="2">HD-like signal output (HDOD) protein</fullName>
    </submittedName>
</protein>
<dbReference type="InterPro" id="IPR013976">
    <property type="entry name" value="HDOD"/>
</dbReference>
<accession>A0AAE3KB05</accession>
<dbReference type="Proteomes" id="UP001205843">
    <property type="component" value="Unassembled WGS sequence"/>
</dbReference>
<evidence type="ECO:0000313" key="2">
    <source>
        <dbReference type="EMBL" id="MCP1674076.1"/>
    </source>
</evidence>
<dbReference type="PANTHER" id="PTHR33525">
    <property type="match status" value="1"/>
</dbReference>
<keyword evidence="3" id="KW-1185">Reference proteome</keyword>